<sequence length="195" mass="22121">MGVFKSFLAKSAIELFLLLFIYPAIGLALLVLGFTSSWKSGTIMLVSALLLRFVLKREAAAIRPMRRGKRWGRRPRGKRQRGQTGGNGLKDRFPGEFERGVSPPQLSDIYADMAAQLREQEALLAMLRQQERRAEWPEERRGEWWAERRGERPGNPGGSSGTERPAGQIWGSREQRPSGENWSFRGERPKDRPGS</sequence>
<name>A0A7X4YLR0_9BACL</name>
<proteinExistence type="predicted"/>
<dbReference type="EMBL" id="JAAAMU010000003">
    <property type="protein sequence ID" value="NBC68607.1"/>
    <property type="molecule type" value="Genomic_DNA"/>
</dbReference>
<feature type="transmembrane region" description="Helical" evidence="2">
    <location>
        <begin position="12"/>
        <end position="32"/>
    </location>
</feature>
<evidence type="ECO:0000256" key="2">
    <source>
        <dbReference type="SAM" id="Phobius"/>
    </source>
</evidence>
<feature type="region of interest" description="Disordered" evidence="1">
    <location>
        <begin position="138"/>
        <end position="195"/>
    </location>
</feature>
<keyword evidence="2" id="KW-0812">Transmembrane</keyword>
<dbReference type="OrthoDB" id="2618830at2"/>
<reference evidence="3 4" key="1">
    <citation type="submission" date="2020-01" db="EMBL/GenBank/DDBJ databases">
        <title>Paenibacillus soybeanensis sp. nov. isolated from the nodules of soybean (Glycine max(L.) Merr).</title>
        <authorList>
            <person name="Wang H."/>
        </authorList>
    </citation>
    <scope>NUCLEOTIDE SEQUENCE [LARGE SCALE GENOMIC DNA]</scope>
    <source>
        <strain evidence="3 4">DSM 23054</strain>
    </source>
</reference>
<keyword evidence="2" id="KW-1133">Transmembrane helix</keyword>
<dbReference type="RefSeq" id="WP_161695609.1">
    <property type="nucleotide sequence ID" value="NZ_JAAAMU010000003.1"/>
</dbReference>
<organism evidence="3 4">
    <name type="scientific">Paenibacillus sacheonensis</name>
    <dbReference type="NCBI Taxonomy" id="742054"/>
    <lineage>
        <taxon>Bacteria</taxon>
        <taxon>Bacillati</taxon>
        <taxon>Bacillota</taxon>
        <taxon>Bacilli</taxon>
        <taxon>Bacillales</taxon>
        <taxon>Paenibacillaceae</taxon>
        <taxon>Paenibacillus</taxon>
    </lineage>
</organism>
<evidence type="ECO:0000256" key="1">
    <source>
        <dbReference type="SAM" id="MobiDB-lite"/>
    </source>
</evidence>
<feature type="compositionally biased region" description="Basic residues" evidence="1">
    <location>
        <begin position="66"/>
        <end position="81"/>
    </location>
</feature>
<feature type="compositionally biased region" description="Basic and acidic residues" evidence="1">
    <location>
        <begin position="138"/>
        <end position="152"/>
    </location>
</feature>
<dbReference type="Proteomes" id="UP000558113">
    <property type="component" value="Unassembled WGS sequence"/>
</dbReference>
<dbReference type="AlphaFoldDB" id="A0A7X4YLR0"/>
<evidence type="ECO:0000313" key="4">
    <source>
        <dbReference type="Proteomes" id="UP000558113"/>
    </source>
</evidence>
<keyword evidence="2" id="KW-0472">Membrane</keyword>
<feature type="region of interest" description="Disordered" evidence="1">
    <location>
        <begin position="66"/>
        <end position="97"/>
    </location>
</feature>
<feature type="compositionally biased region" description="Basic and acidic residues" evidence="1">
    <location>
        <begin position="185"/>
        <end position="195"/>
    </location>
</feature>
<gene>
    <name evidence="3" type="ORF">GT003_06380</name>
</gene>
<accession>A0A7X4YLR0</accession>
<comment type="caution">
    <text evidence="3">The sequence shown here is derived from an EMBL/GenBank/DDBJ whole genome shotgun (WGS) entry which is preliminary data.</text>
</comment>
<protein>
    <submittedName>
        <fullName evidence="3">Uncharacterized protein</fullName>
    </submittedName>
</protein>
<keyword evidence="4" id="KW-1185">Reference proteome</keyword>
<evidence type="ECO:0000313" key="3">
    <source>
        <dbReference type="EMBL" id="NBC68607.1"/>
    </source>
</evidence>